<name>A0ABQ7XH46_BRANA</name>
<dbReference type="InterPro" id="IPR024788">
    <property type="entry name" value="Malectin-like_Carb-bd_dom"/>
</dbReference>
<sequence length="428" mass="46394">INIDGGSSSSHVDADNRTWVGDTEFVTTVTTAESLTTLRYFPTGETNCYSNIPVDKGRKIHYGNYDGENKAPKFDVLYDGKHRDSVVTCMLFRMFLNENPFVSTIEVRRLDDSMYTDLGAKEGFILQQRTAYGRVQDLVRSPFDPYDRIWAPTPLSTGLTIDHLRLSFDAWSREDMAFYDIKLPFRGVTFYIVLYFLGTTDPCFRPKADFLRKYDNKQVGPGVIAPPFGAVTQASLRAVVTTMLETGQIQLAAAVEVVLALGGGGGGSHSTGDGGGSPTTGGGGESPSTGGDGGSSGSGGGGGKSDSSGEKSGNLVVSLSISIPSLAGHLPPPSSSHHYGRTDGHRTECRHRNTDTECKVITYESDFNHHPPIYYACGTSHNAKLSTLKSDMGVSLTQIKYMTLMSKHQAERLRACPKTMRKIGDKKI</sequence>
<feature type="region of interest" description="Disordered" evidence="6">
    <location>
        <begin position="265"/>
        <end position="312"/>
    </location>
</feature>
<keyword evidence="2" id="KW-0812">Transmembrane</keyword>
<organism evidence="8 9">
    <name type="scientific">Brassica napus</name>
    <name type="common">Rape</name>
    <dbReference type="NCBI Taxonomy" id="3708"/>
    <lineage>
        <taxon>Eukaryota</taxon>
        <taxon>Viridiplantae</taxon>
        <taxon>Streptophyta</taxon>
        <taxon>Embryophyta</taxon>
        <taxon>Tracheophyta</taxon>
        <taxon>Spermatophyta</taxon>
        <taxon>Magnoliopsida</taxon>
        <taxon>eudicotyledons</taxon>
        <taxon>Gunneridae</taxon>
        <taxon>Pentapetalae</taxon>
        <taxon>rosids</taxon>
        <taxon>malvids</taxon>
        <taxon>Brassicales</taxon>
        <taxon>Brassicaceae</taxon>
        <taxon>Brassiceae</taxon>
        <taxon>Brassica</taxon>
    </lineage>
</organism>
<comment type="caution">
    <text evidence="8">The sequence shown here is derived from an EMBL/GenBank/DDBJ whole genome shotgun (WGS) entry which is preliminary data.</text>
</comment>
<dbReference type="Pfam" id="PF12819">
    <property type="entry name" value="Malectin_like"/>
    <property type="match status" value="2"/>
</dbReference>
<evidence type="ECO:0000256" key="6">
    <source>
        <dbReference type="SAM" id="MobiDB-lite"/>
    </source>
</evidence>
<evidence type="ECO:0000256" key="1">
    <source>
        <dbReference type="ARBA" id="ARBA00004167"/>
    </source>
</evidence>
<evidence type="ECO:0000256" key="5">
    <source>
        <dbReference type="ARBA" id="ARBA00023136"/>
    </source>
</evidence>
<comment type="subcellular location">
    <subcellularLocation>
        <location evidence="1">Membrane</location>
        <topology evidence="1">Single-pass membrane protein</topology>
    </subcellularLocation>
</comment>
<proteinExistence type="predicted"/>
<feature type="domain" description="Malectin-like" evidence="7">
    <location>
        <begin position="5"/>
        <end position="87"/>
    </location>
</feature>
<dbReference type="PANTHER" id="PTHR45631">
    <property type="entry name" value="OS07G0107800 PROTEIN-RELATED"/>
    <property type="match status" value="1"/>
</dbReference>
<keyword evidence="4" id="KW-1133">Transmembrane helix</keyword>
<dbReference type="EMBL" id="JAGKQM010000466">
    <property type="protein sequence ID" value="KAH0854340.1"/>
    <property type="molecule type" value="Genomic_DNA"/>
</dbReference>
<feature type="domain" description="Malectin-like" evidence="7">
    <location>
        <begin position="98"/>
        <end position="160"/>
    </location>
</feature>
<dbReference type="Proteomes" id="UP000824890">
    <property type="component" value="Unassembled WGS sequence"/>
</dbReference>
<protein>
    <recommendedName>
        <fullName evidence="7">Malectin-like domain-containing protein</fullName>
    </recommendedName>
</protein>
<evidence type="ECO:0000313" key="8">
    <source>
        <dbReference type="EMBL" id="KAH0854340.1"/>
    </source>
</evidence>
<evidence type="ECO:0000256" key="2">
    <source>
        <dbReference type="ARBA" id="ARBA00022692"/>
    </source>
</evidence>
<gene>
    <name evidence="8" type="ORF">HID58_078955</name>
</gene>
<keyword evidence="5" id="KW-0472">Membrane</keyword>
<keyword evidence="3" id="KW-0732">Signal</keyword>
<accession>A0ABQ7XH46</accession>
<feature type="non-terminal residue" evidence="8">
    <location>
        <position position="1"/>
    </location>
</feature>
<reference evidence="8 9" key="1">
    <citation type="submission" date="2021-05" db="EMBL/GenBank/DDBJ databases">
        <title>Genome Assembly of Synthetic Allotetraploid Brassica napus Reveals Homoeologous Exchanges between Subgenomes.</title>
        <authorList>
            <person name="Davis J.T."/>
        </authorList>
    </citation>
    <scope>NUCLEOTIDE SEQUENCE [LARGE SCALE GENOMIC DNA]</scope>
    <source>
        <strain evidence="9">cv. Da-Ae</strain>
        <tissue evidence="8">Seedling</tissue>
    </source>
</reference>
<evidence type="ECO:0000256" key="4">
    <source>
        <dbReference type="ARBA" id="ARBA00022989"/>
    </source>
</evidence>
<evidence type="ECO:0000313" key="9">
    <source>
        <dbReference type="Proteomes" id="UP000824890"/>
    </source>
</evidence>
<feature type="region of interest" description="Disordered" evidence="6">
    <location>
        <begin position="326"/>
        <end position="348"/>
    </location>
</feature>
<evidence type="ECO:0000256" key="3">
    <source>
        <dbReference type="ARBA" id="ARBA00022729"/>
    </source>
</evidence>
<dbReference type="PANTHER" id="PTHR45631:SF44">
    <property type="entry name" value="CARBOHYDRATE-BINDING PROTEIN OF THE ER PROTEIN"/>
    <property type="match status" value="1"/>
</dbReference>
<feature type="compositionally biased region" description="Gly residues" evidence="6">
    <location>
        <begin position="265"/>
        <end position="304"/>
    </location>
</feature>
<evidence type="ECO:0000259" key="7">
    <source>
        <dbReference type="Pfam" id="PF12819"/>
    </source>
</evidence>
<keyword evidence="9" id="KW-1185">Reference proteome</keyword>